<name>A0A072NIJ1_SCHAZ</name>
<feature type="domain" description="SLH" evidence="4">
    <location>
        <begin position="146"/>
        <end position="209"/>
    </location>
</feature>
<sequence>MNKKLINVLSTSFLIMGLATGCGIANNEAGNDRGRTNLTPVGYDNNTRYAPLNVTDTVETPNVNNGGTVGANNNGDGASPDPALNPNENADGDGDGTDTNNDAPGTGTVTDPGVDTTPGTNDETPATDGETGEKTETQTPGENQANKNRFADVPENNPYSNDIHAARDLGLMNGVGNDKFGLGTTLTREQMASIMMKAVRQGYLNVDNTNNGTK</sequence>
<dbReference type="OrthoDB" id="9808890at2"/>
<feature type="compositionally biased region" description="Polar residues" evidence="2">
    <location>
        <begin position="137"/>
        <end position="147"/>
    </location>
</feature>
<dbReference type="PATRIC" id="fig|1348973.3.peg.3239"/>
<feature type="compositionally biased region" description="Low complexity" evidence="2">
    <location>
        <begin position="62"/>
        <end position="78"/>
    </location>
</feature>
<evidence type="ECO:0000256" key="3">
    <source>
        <dbReference type="SAM" id="SignalP"/>
    </source>
</evidence>
<evidence type="ECO:0000256" key="1">
    <source>
        <dbReference type="ARBA" id="ARBA00022729"/>
    </source>
</evidence>
<feature type="compositionally biased region" description="Low complexity" evidence="2">
    <location>
        <begin position="97"/>
        <end position="120"/>
    </location>
</feature>
<dbReference type="PROSITE" id="PS51272">
    <property type="entry name" value="SLH"/>
    <property type="match status" value="1"/>
</dbReference>
<dbReference type="Pfam" id="PF00395">
    <property type="entry name" value="SLH"/>
    <property type="match status" value="1"/>
</dbReference>
<feature type="signal peptide" evidence="3">
    <location>
        <begin position="1"/>
        <end position="21"/>
    </location>
</feature>
<reference evidence="5 6" key="1">
    <citation type="submission" date="2014-04" db="EMBL/GenBank/DDBJ databases">
        <title>Draft genome sequence of Bacillus azotoformans MEV2011, a (co-) denitrifying strain unable to grow in the presence of oxygen.</title>
        <authorList>
            <person name="Nielsen M."/>
            <person name="Schreiber L."/>
            <person name="Finster K."/>
            <person name="Schramm A."/>
        </authorList>
    </citation>
    <scope>NUCLEOTIDE SEQUENCE [LARGE SCALE GENOMIC DNA]</scope>
    <source>
        <strain evidence="5 6">MEV2011</strain>
    </source>
</reference>
<dbReference type="Proteomes" id="UP000027936">
    <property type="component" value="Unassembled WGS sequence"/>
</dbReference>
<comment type="caution">
    <text evidence="5">The sequence shown here is derived from an EMBL/GenBank/DDBJ whole genome shotgun (WGS) entry which is preliminary data.</text>
</comment>
<organism evidence="5 6">
    <name type="scientific">Schinkia azotoformans MEV2011</name>
    <dbReference type="NCBI Taxonomy" id="1348973"/>
    <lineage>
        <taxon>Bacteria</taxon>
        <taxon>Bacillati</taxon>
        <taxon>Bacillota</taxon>
        <taxon>Bacilli</taxon>
        <taxon>Bacillales</taxon>
        <taxon>Bacillaceae</taxon>
        <taxon>Calidifontibacillus/Schinkia group</taxon>
        <taxon>Schinkia</taxon>
    </lineage>
</organism>
<evidence type="ECO:0000313" key="5">
    <source>
        <dbReference type="EMBL" id="KEF37326.1"/>
    </source>
</evidence>
<protein>
    <submittedName>
        <fullName evidence="5">Putative S-layer protein</fullName>
    </submittedName>
</protein>
<dbReference type="AlphaFoldDB" id="A0A072NIJ1"/>
<feature type="region of interest" description="Disordered" evidence="2">
    <location>
        <begin position="54"/>
        <end position="162"/>
    </location>
</feature>
<evidence type="ECO:0000256" key="2">
    <source>
        <dbReference type="SAM" id="MobiDB-lite"/>
    </source>
</evidence>
<evidence type="ECO:0000313" key="6">
    <source>
        <dbReference type="Proteomes" id="UP000027936"/>
    </source>
</evidence>
<dbReference type="RefSeq" id="WP_035196927.1">
    <property type="nucleotide sequence ID" value="NZ_JJRY01000015.1"/>
</dbReference>
<dbReference type="PROSITE" id="PS51257">
    <property type="entry name" value="PROKAR_LIPOPROTEIN"/>
    <property type="match status" value="1"/>
</dbReference>
<proteinExistence type="predicted"/>
<evidence type="ECO:0000259" key="4">
    <source>
        <dbReference type="PROSITE" id="PS51272"/>
    </source>
</evidence>
<feature type="chain" id="PRO_5039229327" evidence="3">
    <location>
        <begin position="22"/>
        <end position="214"/>
    </location>
</feature>
<gene>
    <name evidence="5" type="ORF">M670_03360</name>
</gene>
<dbReference type="InterPro" id="IPR001119">
    <property type="entry name" value="SLH_dom"/>
</dbReference>
<dbReference type="EMBL" id="JJRY01000015">
    <property type="protein sequence ID" value="KEF37326.1"/>
    <property type="molecule type" value="Genomic_DNA"/>
</dbReference>
<accession>A0A072NIJ1</accession>
<keyword evidence="1 3" id="KW-0732">Signal</keyword>